<name>A0A540VIC0_9GAMM</name>
<dbReference type="Proteomes" id="UP000315400">
    <property type="component" value="Unassembled WGS sequence"/>
</dbReference>
<accession>A0A540VIC0</accession>
<protein>
    <submittedName>
        <fullName evidence="1">DUF2793 domain-containing protein</fullName>
    </submittedName>
</protein>
<dbReference type="InterPro" id="IPR021251">
    <property type="entry name" value="DUF2793"/>
</dbReference>
<dbReference type="Pfam" id="PF10983">
    <property type="entry name" value="DUF2793"/>
    <property type="match status" value="1"/>
</dbReference>
<comment type="caution">
    <text evidence="1">The sequence shown here is derived from an EMBL/GenBank/DDBJ whole genome shotgun (WGS) entry which is preliminary data.</text>
</comment>
<reference evidence="1 2" key="1">
    <citation type="submission" date="2019-06" db="EMBL/GenBank/DDBJ databases">
        <title>Metagenome assembled Genome of Spiribacter salinus SL48-SHIP from the microbial mat of Salt Lake 48 (Novosibirsk region, Russia).</title>
        <authorList>
            <person name="Shipova A."/>
            <person name="Rozanov A.S."/>
            <person name="Bryanskaya A.V."/>
            <person name="Peltek S.E."/>
        </authorList>
    </citation>
    <scope>NUCLEOTIDE SEQUENCE [LARGE SCALE GENOMIC DNA]</scope>
    <source>
        <strain evidence="1">SL48-SHIP-2</strain>
    </source>
</reference>
<organism evidence="1 2">
    <name type="scientific">Spiribacter salinus</name>
    <dbReference type="NCBI Taxonomy" id="1335746"/>
    <lineage>
        <taxon>Bacteria</taxon>
        <taxon>Pseudomonadati</taxon>
        <taxon>Pseudomonadota</taxon>
        <taxon>Gammaproteobacteria</taxon>
        <taxon>Chromatiales</taxon>
        <taxon>Ectothiorhodospiraceae</taxon>
        <taxon>Spiribacter</taxon>
    </lineage>
</organism>
<dbReference type="EMBL" id="VIFK01000344">
    <property type="protein sequence ID" value="TQE96500.1"/>
    <property type="molecule type" value="Genomic_DNA"/>
</dbReference>
<proteinExistence type="predicted"/>
<evidence type="ECO:0000313" key="2">
    <source>
        <dbReference type="Proteomes" id="UP000315400"/>
    </source>
</evidence>
<evidence type="ECO:0000313" key="1">
    <source>
        <dbReference type="EMBL" id="TQE96500.1"/>
    </source>
</evidence>
<gene>
    <name evidence="1" type="ORF">FKY71_16625</name>
</gene>
<feature type="non-terminal residue" evidence="1">
    <location>
        <position position="178"/>
    </location>
</feature>
<sequence length="178" mass="18890">MTTPVLDINELVQQQSQPHVVVNEALRRIEALLVRVLSRSNDGPPSSPDEGDAYIVDDATGDWSDFSVDDIAWYQGGAWSNYTPTEGVRVWVSDEDNVVVWDGSSWTVTGGGVTAEDDGTEVVSNAEAINFGTGLSVADDGDGSVTVDNTVTPADAEDDGTLVVASPTAINYRNNLTV</sequence>
<dbReference type="AlphaFoldDB" id="A0A540VIC0"/>